<gene>
    <name evidence="1" type="ORF">PT015_06775</name>
</gene>
<organism evidence="1 2">
    <name type="scientific">Candidatus Mycobacterium wuenschmannii</name>
    <dbReference type="NCBI Taxonomy" id="3027808"/>
    <lineage>
        <taxon>Bacteria</taxon>
        <taxon>Bacillati</taxon>
        <taxon>Actinomycetota</taxon>
        <taxon>Actinomycetes</taxon>
        <taxon>Mycobacteriales</taxon>
        <taxon>Mycobacteriaceae</taxon>
        <taxon>Mycobacterium</taxon>
    </lineage>
</organism>
<keyword evidence="2" id="KW-1185">Reference proteome</keyword>
<protein>
    <submittedName>
        <fullName evidence="1">Uncharacterized protein</fullName>
    </submittedName>
</protein>
<reference evidence="1 2" key="1">
    <citation type="journal article" date="2023" name="Microbiol. Resour. Announc.">
        <title>Complete Genome Sequence of Mycobacterium wuenschmanii, a novel Nontuberculous Mycobacterium Isolated from a captive population of Amazon Milk Frogs.</title>
        <authorList>
            <person name="Hicks J."/>
            <person name="Zeineldin M."/>
            <person name="Ward H."/>
            <person name="Wuenschmann A."/>
            <person name="Camp P."/>
            <person name="Farrell D."/>
            <person name="Lehman K."/>
            <person name="Thacker T."/>
            <person name="Cuthbert E."/>
        </authorList>
    </citation>
    <scope>NUCLEOTIDE SEQUENCE [LARGE SCALE GENOMIC DNA]</scope>
    <source>
        <strain evidence="1 2">Wuenschmanii</strain>
    </source>
</reference>
<accession>A0ABY8W5U1</accession>
<dbReference type="EMBL" id="CP126981">
    <property type="protein sequence ID" value="WIM89154.1"/>
    <property type="molecule type" value="Genomic_DNA"/>
</dbReference>
<dbReference type="RefSeq" id="WP_285189763.1">
    <property type="nucleotide sequence ID" value="NZ_CP126981.1"/>
</dbReference>
<dbReference type="Proteomes" id="UP001236585">
    <property type="component" value="Chromosome"/>
</dbReference>
<evidence type="ECO:0000313" key="1">
    <source>
        <dbReference type="EMBL" id="WIM89154.1"/>
    </source>
</evidence>
<name>A0ABY8W5U1_9MYCO</name>
<evidence type="ECO:0000313" key="2">
    <source>
        <dbReference type="Proteomes" id="UP001236585"/>
    </source>
</evidence>
<sequence length="133" mass="14843">MSAPELVAIDLTDDERLLLMHGLNEYFGAAKRSWPLLLPLLGLSTTDEFRALTSRLMETIEDKRRLSELDWARALLLTEICWGSELLGAGLDFASNIYDEKAMPLLRAIQRKVSNHDRFALLRDNAGVAADGG</sequence>
<proteinExistence type="predicted"/>